<dbReference type="EMBL" id="AZQQ01000100">
    <property type="protein sequence ID" value="KDD66167.1"/>
    <property type="molecule type" value="Genomic_DNA"/>
</dbReference>
<sequence>MLSEHESDKDKIVHFEEENALLSQHLFGSKSEQTAAPTTPQMALFNEPENGPESVDETVKEEAVAPTKRRGKRSLCPPIFRASKSFTNCPITSGPVPAVAVNIVLARKSASSSRSCRCKST</sequence>
<comment type="caution">
    <text evidence="2">The sequence shown here is derived from an EMBL/GenBank/DDBJ whole genome shotgun (WGS) entry which is preliminary data.</text>
</comment>
<proteinExistence type="predicted"/>
<evidence type="ECO:0000313" key="3">
    <source>
        <dbReference type="Proteomes" id="UP000026739"/>
    </source>
</evidence>
<reference evidence="2 3" key="1">
    <citation type="submission" date="2013-12" db="EMBL/GenBank/DDBJ databases">
        <authorList>
            <person name="Formusa P.A."/>
            <person name="Habash M."/>
            <person name="Lee H."/>
            <person name="Trevors J.T."/>
        </authorList>
    </citation>
    <scope>NUCLEOTIDE SEQUENCE [LARGE SCALE GENOMIC DNA]</scope>
    <source>
        <strain evidence="2 3">PD30</strain>
    </source>
</reference>
<organism evidence="2 3">
    <name type="scientific">Pseudomonas mandelii PD30</name>
    <dbReference type="NCBI Taxonomy" id="1419583"/>
    <lineage>
        <taxon>Bacteria</taxon>
        <taxon>Pseudomonadati</taxon>
        <taxon>Pseudomonadota</taxon>
        <taxon>Gammaproteobacteria</taxon>
        <taxon>Pseudomonadales</taxon>
        <taxon>Pseudomonadaceae</taxon>
        <taxon>Pseudomonas</taxon>
    </lineage>
</organism>
<name>A0A059KVV0_9PSED</name>
<feature type="domain" description="Transposase TnpC homeodomain" evidence="1">
    <location>
        <begin position="14"/>
        <end position="73"/>
    </location>
</feature>
<dbReference type="Proteomes" id="UP000026739">
    <property type="component" value="Unassembled WGS sequence"/>
</dbReference>
<evidence type="ECO:0000259" key="1">
    <source>
        <dbReference type="Pfam" id="PF13007"/>
    </source>
</evidence>
<accession>A0A059KVV0</accession>
<evidence type="ECO:0000313" key="2">
    <source>
        <dbReference type="EMBL" id="KDD66167.1"/>
    </source>
</evidence>
<protein>
    <recommendedName>
        <fullName evidence="1">Transposase TnpC homeodomain domain-containing protein</fullName>
    </recommendedName>
</protein>
<dbReference type="AlphaFoldDB" id="A0A059KVV0"/>
<dbReference type="InterPro" id="IPR024463">
    <property type="entry name" value="Transposase_TnpC_homeodom"/>
</dbReference>
<gene>
    <name evidence="2" type="ORF">V466_25635</name>
</gene>
<dbReference type="Pfam" id="PF13007">
    <property type="entry name" value="LZ_Tnp_IS66"/>
    <property type="match status" value="1"/>
</dbReference>